<evidence type="ECO:0000313" key="3">
    <source>
        <dbReference type="EMBL" id="MDP9894943.1"/>
    </source>
</evidence>
<dbReference type="EMBL" id="JAUSRD010000010">
    <property type="protein sequence ID" value="MDP9894943.1"/>
    <property type="molecule type" value="Genomic_DNA"/>
</dbReference>
<protein>
    <submittedName>
        <fullName evidence="3">Catechol-2,3-dioxygenase</fullName>
    </submittedName>
</protein>
<name>A0AAW8CU22_9BURK</name>
<proteinExistence type="predicted"/>
<dbReference type="InterPro" id="IPR029068">
    <property type="entry name" value="Glyas_Bleomycin-R_OHBP_Dase"/>
</dbReference>
<accession>A0AAW8CU22</accession>
<dbReference type="Gene3D" id="3.10.180.10">
    <property type="entry name" value="2,3-Dihydroxybiphenyl 1,2-Dioxygenase, domain 1"/>
    <property type="match status" value="1"/>
</dbReference>
<gene>
    <name evidence="3" type="ORF">J2W31_004068</name>
</gene>
<reference evidence="3" key="1">
    <citation type="submission" date="2023-07" db="EMBL/GenBank/DDBJ databases">
        <title>Sorghum-associated microbial communities from plants grown in Nebraska, USA.</title>
        <authorList>
            <person name="Schachtman D."/>
        </authorList>
    </citation>
    <scope>NUCLEOTIDE SEQUENCE</scope>
    <source>
        <strain evidence="3">DS3754</strain>
    </source>
</reference>
<sequence length="175" mass="19892">MNTRNAVPTDGTDGTDGAGNTGQEVRPRIRRTHLALFVKDPFVSAPWYEEVLGMQVTARGARWVFLTFGQKHHDIALIQVDEPEVASRGTVNMQHYGLEIEGDLDDLRRLYGMLLRKNVEVVKTTDHKVGYGLYFHDPDGHRFEFFLELVHDDEEAKRLLGEYNAPSDSLDLQPL</sequence>
<dbReference type="Proteomes" id="UP001242045">
    <property type="component" value="Unassembled WGS sequence"/>
</dbReference>
<evidence type="ECO:0000256" key="1">
    <source>
        <dbReference type="SAM" id="MobiDB-lite"/>
    </source>
</evidence>
<dbReference type="InterPro" id="IPR037523">
    <property type="entry name" value="VOC_core"/>
</dbReference>
<feature type="region of interest" description="Disordered" evidence="1">
    <location>
        <begin position="1"/>
        <end position="25"/>
    </location>
</feature>
<comment type="caution">
    <text evidence="3">The sequence shown here is derived from an EMBL/GenBank/DDBJ whole genome shotgun (WGS) entry which is preliminary data.</text>
</comment>
<organism evidence="3 4">
    <name type="scientific">Variovorax boronicumulans</name>
    <dbReference type="NCBI Taxonomy" id="436515"/>
    <lineage>
        <taxon>Bacteria</taxon>
        <taxon>Pseudomonadati</taxon>
        <taxon>Pseudomonadota</taxon>
        <taxon>Betaproteobacteria</taxon>
        <taxon>Burkholderiales</taxon>
        <taxon>Comamonadaceae</taxon>
        <taxon>Variovorax</taxon>
    </lineage>
</organism>
<dbReference type="InterPro" id="IPR004360">
    <property type="entry name" value="Glyas_Fos-R_dOase_dom"/>
</dbReference>
<dbReference type="Pfam" id="PF00903">
    <property type="entry name" value="Glyoxalase"/>
    <property type="match status" value="1"/>
</dbReference>
<dbReference type="AlphaFoldDB" id="A0AAW8CU22"/>
<dbReference type="PROSITE" id="PS51819">
    <property type="entry name" value="VOC"/>
    <property type="match status" value="1"/>
</dbReference>
<evidence type="ECO:0000313" key="4">
    <source>
        <dbReference type="Proteomes" id="UP001242045"/>
    </source>
</evidence>
<feature type="domain" description="VOC" evidence="2">
    <location>
        <begin position="30"/>
        <end position="148"/>
    </location>
</feature>
<dbReference type="SUPFAM" id="SSF54593">
    <property type="entry name" value="Glyoxalase/Bleomycin resistance protein/Dihydroxybiphenyl dioxygenase"/>
    <property type="match status" value="1"/>
</dbReference>
<dbReference type="RefSeq" id="WP_307685876.1">
    <property type="nucleotide sequence ID" value="NZ_JAUSRD010000010.1"/>
</dbReference>
<evidence type="ECO:0000259" key="2">
    <source>
        <dbReference type="PROSITE" id="PS51819"/>
    </source>
</evidence>